<reference evidence="2" key="1">
    <citation type="journal article" date="2016" name="Nature">
        <title>Genome evolution in the allotetraploid frog Xenopus laevis.</title>
        <authorList>
            <person name="Session A.M."/>
            <person name="Uno Y."/>
            <person name="Kwon T."/>
            <person name="Chapman J.A."/>
            <person name="Toyoda A."/>
            <person name="Takahashi S."/>
            <person name="Fukui A."/>
            <person name="Hikosaka A."/>
            <person name="Suzuki A."/>
            <person name="Kondo M."/>
            <person name="van Heeringen S.J."/>
            <person name="Quigley I."/>
            <person name="Heinz S."/>
            <person name="Ogino H."/>
            <person name="Ochi H."/>
            <person name="Hellsten U."/>
            <person name="Lyons J.B."/>
            <person name="Simakov O."/>
            <person name="Putnam N."/>
            <person name="Stites J."/>
            <person name="Kuroki Y."/>
            <person name="Tanaka T."/>
            <person name="Michiue T."/>
            <person name="Watanabe M."/>
            <person name="Bogdanovic O."/>
            <person name="Lister R."/>
            <person name="Georgiou G."/>
            <person name="Paranjpe S.S."/>
            <person name="van Kruijsbergen I."/>
            <person name="Shu S."/>
            <person name="Carlson J."/>
            <person name="Kinoshita T."/>
            <person name="Ohta Y."/>
            <person name="Mawaribuchi S."/>
            <person name="Jenkins J."/>
            <person name="Grimwood J."/>
            <person name="Schmutz J."/>
            <person name="Mitros T."/>
            <person name="Mozaffari S.V."/>
            <person name="Suzuki Y."/>
            <person name="Haramoto Y."/>
            <person name="Yamamoto T.S."/>
            <person name="Takagi C."/>
            <person name="Heald R."/>
            <person name="Miller K."/>
            <person name="Haudenschild C."/>
            <person name="Kitzman J."/>
            <person name="Nakayama T."/>
            <person name="Izutsu Y."/>
            <person name="Robert J."/>
            <person name="Fortriede J."/>
            <person name="Burns K."/>
            <person name="Lotay V."/>
            <person name="Karimi K."/>
            <person name="Yasuoka Y."/>
            <person name="Dichmann D.S."/>
            <person name="Flajnik M.F."/>
            <person name="Houston D.W."/>
            <person name="Shendure J."/>
            <person name="DuPasquier L."/>
            <person name="Vize P.D."/>
            <person name="Zorn A.M."/>
            <person name="Ito M."/>
            <person name="Marcotte E.M."/>
            <person name="Wallingford J.B."/>
            <person name="Ito Y."/>
            <person name="Asashima M."/>
            <person name="Ueno N."/>
            <person name="Matsuda Y."/>
            <person name="Veenstra G.J."/>
            <person name="Fujiyama A."/>
            <person name="Harland R.M."/>
            <person name="Taira M."/>
            <person name="Rokhsar D.S."/>
        </authorList>
    </citation>
    <scope>NUCLEOTIDE SEQUENCE [LARGE SCALE GENOMIC DNA]</scope>
    <source>
        <strain evidence="2">J</strain>
    </source>
</reference>
<proteinExistence type="predicted"/>
<sequence>MEIRCYRLDHSAYIYYTLGGTIWIHVHSKAGQPKYFHAWTFLNFQLEGSECKLSVQYVSVSFVQNEVFLNPFLKVCTKIIPFHQSRACKLERP</sequence>
<gene>
    <name evidence="1" type="ORF">XELAEV_18028302mg</name>
</gene>
<organism evidence="1 2">
    <name type="scientific">Xenopus laevis</name>
    <name type="common">African clawed frog</name>
    <dbReference type="NCBI Taxonomy" id="8355"/>
    <lineage>
        <taxon>Eukaryota</taxon>
        <taxon>Metazoa</taxon>
        <taxon>Chordata</taxon>
        <taxon>Craniata</taxon>
        <taxon>Vertebrata</taxon>
        <taxon>Euteleostomi</taxon>
        <taxon>Amphibia</taxon>
        <taxon>Batrachia</taxon>
        <taxon>Anura</taxon>
        <taxon>Pipoidea</taxon>
        <taxon>Pipidae</taxon>
        <taxon>Xenopodinae</taxon>
        <taxon>Xenopus</taxon>
        <taxon>Xenopus</taxon>
    </lineage>
</organism>
<evidence type="ECO:0000313" key="1">
    <source>
        <dbReference type="EMBL" id="OCT81482.1"/>
    </source>
</evidence>
<dbReference type="Proteomes" id="UP000694892">
    <property type="component" value="Chromosome 5L"/>
</dbReference>
<evidence type="ECO:0000313" key="2">
    <source>
        <dbReference type="Proteomes" id="UP000694892"/>
    </source>
</evidence>
<name>A0A974HKG9_XENLA</name>
<dbReference type="AlphaFoldDB" id="A0A974HKG9"/>
<dbReference type="EMBL" id="CM004474">
    <property type="protein sequence ID" value="OCT81482.1"/>
    <property type="molecule type" value="Genomic_DNA"/>
</dbReference>
<accession>A0A974HKG9</accession>
<protein>
    <submittedName>
        <fullName evidence="1">Uncharacterized protein</fullName>
    </submittedName>
</protein>